<dbReference type="AlphaFoldDB" id="A0A6J6KFK4"/>
<feature type="domain" description="CinA C-terminal" evidence="1">
    <location>
        <begin position="10"/>
        <end position="156"/>
    </location>
</feature>
<dbReference type="InterPro" id="IPR036653">
    <property type="entry name" value="CinA-like_C"/>
</dbReference>
<reference evidence="2" key="1">
    <citation type="submission" date="2020-05" db="EMBL/GenBank/DDBJ databases">
        <authorList>
            <person name="Chiriac C."/>
            <person name="Salcher M."/>
            <person name="Ghai R."/>
            <person name="Kavagutti S V."/>
        </authorList>
    </citation>
    <scope>NUCLEOTIDE SEQUENCE</scope>
</reference>
<organism evidence="2">
    <name type="scientific">freshwater metagenome</name>
    <dbReference type="NCBI Taxonomy" id="449393"/>
    <lineage>
        <taxon>unclassified sequences</taxon>
        <taxon>metagenomes</taxon>
        <taxon>ecological metagenomes</taxon>
    </lineage>
</organism>
<dbReference type="NCBIfam" id="TIGR00199">
    <property type="entry name" value="PncC_domain"/>
    <property type="match status" value="1"/>
</dbReference>
<dbReference type="Pfam" id="PF02464">
    <property type="entry name" value="CinA"/>
    <property type="match status" value="1"/>
</dbReference>
<dbReference type="SUPFAM" id="SSF142433">
    <property type="entry name" value="CinA-like"/>
    <property type="match status" value="1"/>
</dbReference>
<sequence>MSLAPEISAMVSEIISTLAARNETLVTAESITAGGLSSAITSVEGSSQIFLGAIVAYQNKVKSEILGVDAALIDLHTVYSQVIAVEMAETVRKKFGSTWSIATTGVAGPGPSDGIASGTVWVAIDGPVTHNLELSLSGGRESVRNATVATAIGSFARILRTRTSEGG</sequence>
<protein>
    <submittedName>
        <fullName evidence="2">Unannotated protein</fullName>
    </submittedName>
</protein>
<gene>
    <name evidence="2" type="ORF">UFOPK2243_00188</name>
</gene>
<dbReference type="InterPro" id="IPR008136">
    <property type="entry name" value="CinA_C"/>
</dbReference>
<proteinExistence type="predicted"/>
<dbReference type="EMBL" id="CAEZWL010000002">
    <property type="protein sequence ID" value="CAB4646619.1"/>
    <property type="molecule type" value="Genomic_DNA"/>
</dbReference>
<evidence type="ECO:0000259" key="1">
    <source>
        <dbReference type="Pfam" id="PF02464"/>
    </source>
</evidence>
<evidence type="ECO:0000313" key="2">
    <source>
        <dbReference type="EMBL" id="CAB4646619.1"/>
    </source>
</evidence>
<dbReference type="Gene3D" id="3.90.950.20">
    <property type="entry name" value="CinA-like"/>
    <property type="match status" value="1"/>
</dbReference>
<accession>A0A6J6KFK4</accession>
<name>A0A6J6KFK4_9ZZZZ</name>